<gene>
    <name evidence="4" type="ORF">FC093_19845</name>
</gene>
<feature type="domain" description="DUF1731" evidence="3">
    <location>
        <begin position="244"/>
        <end position="293"/>
    </location>
</feature>
<comment type="similarity">
    <text evidence="1">Belongs to the NAD(P)-dependent epimerase/dehydratase family. SDR39U1 subfamily.</text>
</comment>
<protein>
    <submittedName>
        <fullName evidence="4">TIGR01777 family protein</fullName>
    </submittedName>
</protein>
<dbReference type="InterPro" id="IPR013549">
    <property type="entry name" value="DUF1731"/>
</dbReference>
<dbReference type="PANTHER" id="PTHR11092:SF0">
    <property type="entry name" value="EPIMERASE FAMILY PROTEIN SDR39U1"/>
    <property type="match status" value="1"/>
</dbReference>
<dbReference type="OrthoDB" id="9801773at2"/>
<dbReference type="InterPro" id="IPR001509">
    <property type="entry name" value="Epimerase_deHydtase"/>
</dbReference>
<dbReference type="PANTHER" id="PTHR11092">
    <property type="entry name" value="SUGAR NUCLEOTIDE EPIMERASE RELATED"/>
    <property type="match status" value="1"/>
</dbReference>
<evidence type="ECO:0000259" key="3">
    <source>
        <dbReference type="Pfam" id="PF08338"/>
    </source>
</evidence>
<dbReference type="NCBIfam" id="TIGR01777">
    <property type="entry name" value="yfcH"/>
    <property type="match status" value="1"/>
</dbReference>
<reference evidence="4 5" key="1">
    <citation type="submission" date="2019-05" db="EMBL/GenBank/DDBJ databases">
        <title>Panacibacter sp. strain 17mud1-8 Genome sequencing and assembly.</title>
        <authorList>
            <person name="Chhetri G."/>
        </authorList>
    </citation>
    <scope>NUCLEOTIDE SEQUENCE [LARGE SCALE GENOMIC DNA]</scope>
    <source>
        <strain evidence="4 5">17mud1-8</strain>
    </source>
</reference>
<accession>A0A4V5UTL5</accession>
<dbReference type="Gene3D" id="3.40.50.720">
    <property type="entry name" value="NAD(P)-binding Rossmann-like Domain"/>
    <property type="match status" value="1"/>
</dbReference>
<feature type="domain" description="NAD-dependent epimerase/dehydratase" evidence="2">
    <location>
        <begin position="5"/>
        <end position="122"/>
    </location>
</feature>
<evidence type="ECO:0000313" key="5">
    <source>
        <dbReference type="Proteomes" id="UP000305848"/>
    </source>
</evidence>
<dbReference type="Proteomes" id="UP000305848">
    <property type="component" value="Unassembled WGS sequence"/>
</dbReference>
<keyword evidence="5" id="KW-1185">Reference proteome</keyword>
<dbReference type="InterPro" id="IPR036291">
    <property type="entry name" value="NAD(P)-bd_dom_sf"/>
</dbReference>
<evidence type="ECO:0000313" key="4">
    <source>
        <dbReference type="EMBL" id="TKK65573.1"/>
    </source>
</evidence>
<dbReference type="AlphaFoldDB" id="A0A4V5UTL5"/>
<evidence type="ECO:0000259" key="2">
    <source>
        <dbReference type="Pfam" id="PF01370"/>
    </source>
</evidence>
<name>A0A4V5UTL5_9BACT</name>
<organism evidence="4 5">
    <name type="scientific">Ilyomonas limi</name>
    <dbReference type="NCBI Taxonomy" id="2575867"/>
    <lineage>
        <taxon>Bacteria</taxon>
        <taxon>Pseudomonadati</taxon>
        <taxon>Bacteroidota</taxon>
        <taxon>Chitinophagia</taxon>
        <taxon>Chitinophagales</taxon>
        <taxon>Chitinophagaceae</taxon>
        <taxon>Ilyomonas</taxon>
    </lineage>
</organism>
<dbReference type="RefSeq" id="WP_137263564.1">
    <property type="nucleotide sequence ID" value="NZ_SZQL01000020.1"/>
</dbReference>
<dbReference type="Pfam" id="PF01370">
    <property type="entry name" value="Epimerase"/>
    <property type="match status" value="1"/>
</dbReference>
<sequence>MEKKIVIAGGTGFIGEYLHKRFIESGYQVAIVSRDKKHINWNDEQAIIAALEGAAMLINLAGKSVDCRYNERNKTGILQSRLQTTKALGQAVLKCKNPPGLWINSSTATIYRHAEDRPMTEANGEIGSGFSVNVATSWEAAFFSFQPPATRQIALRMAIVLGKSGGALKPLLHLVRFGIGGKQGKGNQMFSWIHIEDVFRIILFLQSHKELHGVFNCSSPNPVNNQTLMQTLRQVMKMKGGIPMPEWLLKIGAIIIQTETELILKSRWVIPERLLNTGYVFKYPDLRNALQNILNEEYKSPN</sequence>
<dbReference type="InterPro" id="IPR010099">
    <property type="entry name" value="SDR39U1"/>
</dbReference>
<dbReference type="EMBL" id="SZQL01000020">
    <property type="protein sequence ID" value="TKK65573.1"/>
    <property type="molecule type" value="Genomic_DNA"/>
</dbReference>
<evidence type="ECO:0000256" key="1">
    <source>
        <dbReference type="ARBA" id="ARBA00009353"/>
    </source>
</evidence>
<dbReference type="SUPFAM" id="SSF51735">
    <property type="entry name" value="NAD(P)-binding Rossmann-fold domains"/>
    <property type="match status" value="1"/>
</dbReference>
<comment type="caution">
    <text evidence="4">The sequence shown here is derived from an EMBL/GenBank/DDBJ whole genome shotgun (WGS) entry which is preliminary data.</text>
</comment>
<dbReference type="CDD" id="cd05242">
    <property type="entry name" value="SDR_a8"/>
    <property type="match status" value="1"/>
</dbReference>
<dbReference type="Pfam" id="PF08338">
    <property type="entry name" value="DUF1731"/>
    <property type="match status" value="1"/>
</dbReference>
<proteinExistence type="inferred from homology"/>